<name>A0AAV2STR7_MEGNR</name>
<feature type="signal peptide" evidence="1">
    <location>
        <begin position="1"/>
        <end position="18"/>
    </location>
</feature>
<accession>A0AAV2STR7</accession>
<dbReference type="PANTHER" id="PTHR34009:SF2">
    <property type="entry name" value="PROTEIN STAR"/>
    <property type="match status" value="1"/>
</dbReference>
<dbReference type="InterPro" id="IPR029063">
    <property type="entry name" value="SAM-dependent_MTases_sf"/>
</dbReference>
<protein>
    <recommendedName>
        <fullName evidence="2">Methyltransferase FkbM domain-containing protein</fullName>
    </recommendedName>
</protein>
<gene>
    <name evidence="3" type="ORF">MNOR_LOCUS40274</name>
</gene>
<dbReference type="Proteomes" id="UP001497623">
    <property type="component" value="Unassembled WGS sequence"/>
</dbReference>
<dbReference type="Gene3D" id="3.40.50.150">
    <property type="entry name" value="Vaccinia Virus protein VP39"/>
    <property type="match status" value="1"/>
</dbReference>
<dbReference type="GO" id="GO:0016197">
    <property type="term" value="P:endosomal transport"/>
    <property type="evidence" value="ECO:0007669"/>
    <property type="project" value="TreeGrafter"/>
</dbReference>
<dbReference type="EMBL" id="CAXKWB010119598">
    <property type="protein sequence ID" value="CAL4236616.1"/>
    <property type="molecule type" value="Genomic_DNA"/>
</dbReference>
<dbReference type="InterPro" id="IPR006342">
    <property type="entry name" value="FkbM_mtfrase"/>
</dbReference>
<dbReference type="PANTHER" id="PTHR34009">
    <property type="entry name" value="PROTEIN STAR"/>
    <property type="match status" value="1"/>
</dbReference>
<dbReference type="GO" id="GO:0005794">
    <property type="term" value="C:Golgi apparatus"/>
    <property type="evidence" value="ECO:0007669"/>
    <property type="project" value="TreeGrafter"/>
</dbReference>
<proteinExistence type="predicted"/>
<evidence type="ECO:0000259" key="2">
    <source>
        <dbReference type="Pfam" id="PF05050"/>
    </source>
</evidence>
<dbReference type="GO" id="GO:0006888">
    <property type="term" value="P:endoplasmic reticulum to Golgi vesicle-mediated transport"/>
    <property type="evidence" value="ECO:0007669"/>
    <property type="project" value="TreeGrafter"/>
</dbReference>
<dbReference type="AlphaFoldDB" id="A0AAV2STR7"/>
<evidence type="ECO:0000313" key="3">
    <source>
        <dbReference type="EMBL" id="CAL4236616.1"/>
    </source>
</evidence>
<keyword evidence="1" id="KW-0732">Signal</keyword>
<dbReference type="GO" id="GO:0005886">
    <property type="term" value="C:plasma membrane"/>
    <property type="evidence" value="ECO:0007669"/>
    <property type="project" value="TreeGrafter"/>
</dbReference>
<dbReference type="GO" id="GO:0031902">
    <property type="term" value="C:late endosome membrane"/>
    <property type="evidence" value="ECO:0007669"/>
    <property type="project" value="TreeGrafter"/>
</dbReference>
<dbReference type="InterPro" id="IPR053202">
    <property type="entry name" value="EGF_Rcpt_Signaling_Reg"/>
</dbReference>
<comment type="caution">
    <text evidence="3">The sequence shown here is derived from an EMBL/GenBank/DDBJ whole genome shotgun (WGS) entry which is preliminary data.</text>
</comment>
<evidence type="ECO:0000256" key="1">
    <source>
        <dbReference type="SAM" id="SignalP"/>
    </source>
</evidence>
<feature type="non-terminal residue" evidence="3">
    <location>
        <position position="330"/>
    </location>
</feature>
<keyword evidence="4" id="KW-1185">Reference proteome</keyword>
<dbReference type="GO" id="GO:0005789">
    <property type="term" value="C:endoplasmic reticulum membrane"/>
    <property type="evidence" value="ECO:0007669"/>
    <property type="project" value="TreeGrafter"/>
</dbReference>
<organism evidence="3 4">
    <name type="scientific">Meganyctiphanes norvegica</name>
    <name type="common">Northern krill</name>
    <name type="synonym">Thysanopoda norvegica</name>
    <dbReference type="NCBI Taxonomy" id="48144"/>
    <lineage>
        <taxon>Eukaryota</taxon>
        <taxon>Metazoa</taxon>
        <taxon>Ecdysozoa</taxon>
        <taxon>Arthropoda</taxon>
        <taxon>Crustacea</taxon>
        <taxon>Multicrustacea</taxon>
        <taxon>Malacostraca</taxon>
        <taxon>Eumalacostraca</taxon>
        <taxon>Eucarida</taxon>
        <taxon>Euphausiacea</taxon>
        <taxon>Euphausiidae</taxon>
        <taxon>Meganyctiphanes</taxon>
    </lineage>
</organism>
<reference evidence="3 4" key="1">
    <citation type="submission" date="2024-05" db="EMBL/GenBank/DDBJ databases">
        <authorList>
            <person name="Wallberg A."/>
        </authorList>
    </citation>
    <scope>NUCLEOTIDE SEQUENCE [LARGE SCALE GENOMIC DNA]</scope>
</reference>
<feature type="domain" description="Methyltransferase FkbM" evidence="2">
    <location>
        <begin position="110"/>
        <end position="302"/>
    </location>
</feature>
<feature type="chain" id="PRO_5043573295" description="Methyltransferase FkbM domain-containing protein" evidence="1">
    <location>
        <begin position="19"/>
        <end position="330"/>
    </location>
</feature>
<evidence type="ECO:0000313" key="4">
    <source>
        <dbReference type="Proteomes" id="UP001497623"/>
    </source>
</evidence>
<dbReference type="Pfam" id="PF05050">
    <property type="entry name" value="Methyltransf_21"/>
    <property type="match status" value="1"/>
</dbReference>
<feature type="non-terminal residue" evidence="3">
    <location>
        <position position="1"/>
    </location>
</feature>
<sequence length="330" mass="37950">SQITVLVLFCHFLIAVYNSKWKEVEVIPNKEVLSRMKGTIHFDDERLLSVIREKYIMPPSTARYKLRFNESERDGFGYRLYEGEFSYQWCTKIIKSLFFNMKNAGFFVEAGALDGEFLSNTLYLETQLSWTGLLVESDGDSYRELLKKNRRAWSSHSCLATKPYPYHGILAKYPYSGNTLTGNVYMAKSHGALTEVHENFQSSMQQREILGMISKNEDGKVSSYIPGISVILNHAEDPQLYESVQCLPLGSLLLALNVTHVDFVSLDVEMAEVGVLEYFPWDNINVDVWLVEHNDRRDNYAKAEFSQAFVDKFVKKGYILYDVSSELIKK</sequence>